<dbReference type="InParanoid" id="A0A0V0QL08"/>
<dbReference type="Pfam" id="PF00566">
    <property type="entry name" value="RabGAP-TBC"/>
    <property type="match status" value="1"/>
</dbReference>
<evidence type="ECO:0000259" key="1">
    <source>
        <dbReference type="PROSITE" id="PS50086"/>
    </source>
</evidence>
<gene>
    <name evidence="2" type="ORF">PPERSA_02286</name>
</gene>
<accession>A0A0V0QL08</accession>
<dbReference type="GO" id="GO:0005096">
    <property type="term" value="F:GTPase activator activity"/>
    <property type="evidence" value="ECO:0007669"/>
    <property type="project" value="TreeGrafter"/>
</dbReference>
<dbReference type="Proteomes" id="UP000054937">
    <property type="component" value="Unassembled WGS sequence"/>
</dbReference>
<dbReference type="InterPro" id="IPR050302">
    <property type="entry name" value="Rab_GAP_TBC_domain"/>
</dbReference>
<dbReference type="InterPro" id="IPR000195">
    <property type="entry name" value="Rab-GAP-TBC_dom"/>
</dbReference>
<dbReference type="PANTHER" id="PTHR47219:SF9">
    <property type="entry name" value="GTPASE ACTIVATING PROTEIN AND CENTROSOME-ASSOCIATED, ISOFORM B"/>
    <property type="match status" value="1"/>
</dbReference>
<dbReference type="PROSITE" id="PS50086">
    <property type="entry name" value="TBC_RABGAP"/>
    <property type="match status" value="1"/>
</dbReference>
<reference evidence="2 3" key="1">
    <citation type="journal article" date="2015" name="Sci. Rep.">
        <title>Genome of the facultative scuticociliatosis pathogen Pseudocohnilembus persalinus provides insight into its virulence through horizontal gene transfer.</title>
        <authorList>
            <person name="Xiong J."/>
            <person name="Wang G."/>
            <person name="Cheng J."/>
            <person name="Tian M."/>
            <person name="Pan X."/>
            <person name="Warren A."/>
            <person name="Jiang C."/>
            <person name="Yuan D."/>
            <person name="Miao W."/>
        </authorList>
    </citation>
    <scope>NUCLEOTIDE SEQUENCE [LARGE SCALE GENOMIC DNA]</scope>
    <source>
        <strain evidence="2">36N120E</strain>
    </source>
</reference>
<organism evidence="2 3">
    <name type="scientific">Pseudocohnilembus persalinus</name>
    <name type="common">Ciliate</name>
    <dbReference type="NCBI Taxonomy" id="266149"/>
    <lineage>
        <taxon>Eukaryota</taxon>
        <taxon>Sar</taxon>
        <taxon>Alveolata</taxon>
        <taxon>Ciliophora</taxon>
        <taxon>Intramacronucleata</taxon>
        <taxon>Oligohymenophorea</taxon>
        <taxon>Scuticociliatia</taxon>
        <taxon>Philasterida</taxon>
        <taxon>Pseudocohnilembidae</taxon>
        <taxon>Pseudocohnilembus</taxon>
    </lineage>
</organism>
<keyword evidence="3" id="KW-1185">Reference proteome</keyword>
<evidence type="ECO:0000313" key="2">
    <source>
        <dbReference type="EMBL" id="KRX02796.1"/>
    </source>
</evidence>
<dbReference type="AlphaFoldDB" id="A0A0V0QL08"/>
<dbReference type="Gene3D" id="1.10.472.80">
    <property type="entry name" value="Ypt/Rab-GAP domain of gyp1p, domain 3"/>
    <property type="match status" value="1"/>
</dbReference>
<protein>
    <submittedName>
        <fullName evidence="2">Rab-GTPase-TBC domain</fullName>
    </submittedName>
</protein>
<comment type="caution">
    <text evidence="2">The sequence shown here is derived from an EMBL/GenBank/DDBJ whole genome shotgun (WGS) entry which is preliminary data.</text>
</comment>
<proteinExistence type="predicted"/>
<feature type="domain" description="Rab-GAP TBC" evidence="1">
    <location>
        <begin position="1"/>
        <end position="103"/>
    </location>
</feature>
<sequence length="213" mass="25412">MGFILIYFKDEETSINIFAQIIDQTLQKILENNITYINVLFYKLNRLLQIYVPEVAEHLKQLKIEAGHFSTPWFLTIFTSNCFSSRGYGEIIYEIWDIYLSQRWKGMFKIIIVIFQFYEETILKMKFDELMSFLNNLVKSEFYQSKEIIKPNKEQQSETIKYLNLDKIQPLYGLKSKVDKIDLSEKLLDTLETEHKVMKGAINNIIDKQYQKK</sequence>
<evidence type="ECO:0000313" key="3">
    <source>
        <dbReference type="Proteomes" id="UP000054937"/>
    </source>
</evidence>
<dbReference type="GO" id="GO:0031267">
    <property type="term" value="F:small GTPase binding"/>
    <property type="evidence" value="ECO:0007669"/>
    <property type="project" value="TreeGrafter"/>
</dbReference>
<dbReference type="InterPro" id="IPR035969">
    <property type="entry name" value="Rab-GAP_TBC_sf"/>
</dbReference>
<dbReference type="SUPFAM" id="SSF47923">
    <property type="entry name" value="Ypt/Rab-GAP domain of gyp1p"/>
    <property type="match status" value="1"/>
</dbReference>
<dbReference type="PANTHER" id="PTHR47219">
    <property type="entry name" value="RAB GTPASE-ACTIVATING PROTEIN 1-LIKE"/>
    <property type="match status" value="1"/>
</dbReference>
<dbReference type="EMBL" id="LDAU01000152">
    <property type="protein sequence ID" value="KRX02796.1"/>
    <property type="molecule type" value="Genomic_DNA"/>
</dbReference>
<name>A0A0V0QL08_PSEPJ</name>
<dbReference type="OrthoDB" id="295078at2759"/>